<accession>A0AAD9GEB4</accession>
<evidence type="ECO:0000313" key="2">
    <source>
        <dbReference type="Proteomes" id="UP001195914"/>
    </source>
</evidence>
<proteinExistence type="predicted"/>
<reference evidence="1" key="1">
    <citation type="journal article" date="2014" name="Nucleic Acids Res.">
        <title>The evolutionary dynamics of variant antigen genes in Babesia reveal a history of genomic innovation underlying host-parasite interaction.</title>
        <authorList>
            <person name="Jackson A.P."/>
            <person name="Otto T.D."/>
            <person name="Darby A."/>
            <person name="Ramaprasad A."/>
            <person name="Xia D."/>
            <person name="Echaide I.E."/>
            <person name="Farber M."/>
            <person name="Gahlot S."/>
            <person name="Gamble J."/>
            <person name="Gupta D."/>
            <person name="Gupta Y."/>
            <person name="Jackson L."/>
            <person name="Malandrin L."/>
            <person name="Malas T.B."/>
            <person name="Moussa E."/>
            <person name="Nair M."/>
            <person name="Reid A.J."/>
            <person name="Sanders M."/>
            <person name="Sharma J."/>
            <person name="Tracey A."/>
            <person name="Quail M.A."/>
            <person name="Weir W."/>
            <person name="Wastling J.M."/>
            <person name="Hall N."/>
            <person name="Willadsen P."/>
            <person name="Lingelbach K."/>
            <person name="Shiels B."/>
            <person name="Tait A."/>
            <person name="Berriman M."/>
            <person name="Allred D.R."/>
            <person name="Pain A."/>
        </authorList>
    </citation>
    <scope>NUCLEOTIDE SEQUENCE</scope>
    <source>
        <strain evidence="1">1802A</strain>
    </source>
</reference>
<dbReference type="EMBL" id="JAHBMH010000034">
    <property type="protein sequence ID" value="KAK1936895.1"/>
    <property type="molecule type" value="Genomic_DNA"/>
</dbReference>
<organism evidence="1 2">
    <name type="scientific">Babesia divergens</name>
    <dbReference type="NCBI Taxonomy" id="32595"/>
    <lineage>
        <taxon>Eukaryota</taxon>
        <taxon>Sar</taxon>
        <taxon>Alveolata</taxon>
        <taxon>Apicomplexa</taxon>
        <taxon>Aconoidasida</taxon>
        <taxon>Piroplasmida</taxon>
        <taxon>Babesiidae</taxon>
        <taxon>Babesia</taxon>
    </lineage>
</organism>
<reference evidence="1" key="2">
    <citation type="submission" date="2021-05" db="EMBL/GenBank/DDBJ databases">
        <authorList>
            <person name="Pain A."/>
        </authorList>
    </citation>
    <scope>NUCLEOTIDE SEQUENCE</scope>
    <source>
        <strain evidence="1">1802A</strain>
    </source>
</reference>
<protein>
    <submittedName>
        <fullName evidence="1">Uncharacterized protein</fullName>
    </submittedName>
</protein>
<sequence length="502" mass="55789">MAQASTTSEILRCPRNLKECIDWLLCIKGQRKTSELSNAVEKVLGNSNGNAIGLTELNELADGLQKFLTGIKNGGSQNSSSYNGATWEELCKECKCRDYYNSKSCPCSCGPPSGVCDPKDCCADCNVRAAARVFLCFLPCMWYALKFLKERCEKDEKNGGWRDHIINHKDSSLGRFLRGMGYNVDKELKQDKKGQNIFGLLTNLFTGSKPLEKLYEKCKNYFPPPSHSLSHASPSKSKPETVREILLWLYGLRFQKSFPSLVSRCKDLCSPFGNSFNPDAFCYYLHVSCFLLPASFISVIETSDSHVSTFFSEVESLDFSYPEDPFKLFETFCDFVRKIYIPLTFIRFQCERTPDYAGWQSCWYGSQCAEKFRQISSTSSSGSCSSCPNSGAYLCTAINKDTVHDHCKDGQACLGFPASCSTVHPPSPVPLPSSALPAPTLSLTFLLLTPNPRPSPLIQNPSSSPLQAFLPWDSPAISPRRLSKANPSTMSLMSSARRAFIP</sequence>
<comment type="caution">
    <text evidence="1">The sequence shown here is derived from an EMBL/GenBank/DDBJ whole genome shotgun (WGS) entry which is preliminary data.</text>
</comment>
<evidence type="ECO:0000313" key="1">
    <source>
        <dbReference type="EMBL" id="KAK1936895.1"/>
    </source>
</evidence>
<name>A0AAD9GEB4_BABDI</name>
<dbReference type="AlphaFoldDB" id="A0AAD9GEB4"/>
<keyword evidence="2" id="KW-1185">Reference proteome</keyword>
<dbReference type="Proteomes" id="UP001195914">
    <property type="component" value="Unassembled WGS sequence"/>
</dbReference>
<gene>
    <name evidence="1" type="ORF">X943_003368</name>
</gene>